<evidence type="ECO:0000313" key="3">
    <source>
        <dbReference type="EMBL" id="MFI2485653.1"/>
    </source>
</evidence>
<dbReference type="RefSeq" id="WP_397400918.1">
    <property type="nucleotide sequence ID" value="NZ_JBIRYI010000001.1"/>
</dbReference>
<accession>A0ABW7XDT5</accession>
<evidence type="ECO:0000259" key="2">
    <source>
        <dbReference type="Pfam" id="PF13338"/>
    </source>
</evidence>
<dbReference type="Proteomes" id="UP001611580">
    <property type="component" value="Unassembled WGS sequence"/>
</dbReference>
<name>A0ABW7XDT5_9MICO</name>
<comment type="caution">
    <text evidence="3">The sequence shown here is derived from an EMBL/GenBank/DDBJ whole genome shotgun (WGS) entry which is preliminary data.</text>
</comment>
<feature type="region of interest" description="Disordered" evidence="1">
    <location>
        <begin position="319"/>
        <end position="343"/>
    </location>
</feature>
<evidence type="ECO:0000313" key="4">
    <source>
        <dbReference type="Proteomes" id="UP001611580"/>
    </source>
</evidence>
<reference evidence="3 4" key="1">
    <citation type="submission" date="2024-10" db="EMBL/GenBank/DDBJ databases">
        <title>The Natural Products Discovery Center: Release of the First 8490 Sequenced Strains for Exploring Actinobacteria Biosynthetic Diversity.</title>
        <authorList>
            <person name="Kalkreuter E."/>
            <person name="Kautsar S.A."/>
            <person name="Yang D."/>
            <person name="Bader C.D."/>
            <person name="Teijaro C.N."/>
            <person name="Fluegel L."/>
            <person name="Davis C.M."/>
            <person name="Simpson J.R."/>
            <person name="Lauterbach L."/>
            <person name="Steele A.D."/>
            <person name="Gui C."/>
            <person name="Meng S."/>
            <person name="Li G."/>
            <person name="Viehrig K."/>
            <person name="Ye F."/>
            <person name="Su P."/>
            <person name="Kiefer A.F."/>
            <person name="Nichols A."/>
            <person name="Cepeda A.J."/>
            <person name="Yan W."/>
            <person name="Fan B."/>
            <person name="Jiang Y."/>
            <person name="Adhikari A."/>
            <person name="Zheng C.-J."/>
            <person name="Schuster L."/>
            <person name="Cowan T.M."/>
            <person name="Smanski M.J."/>
            <person name="Chevrette M.G."/>
            <person name="De Carvalho L.P.S."/>
            <person name="Shen B."/>
        </authorList>
    </citation>
    <scope>NUCLEOTIDE SEQUENCE [LARGE SCALE GENOMIC DNA]</scope>
    <source>
        <strain evidence="3 4">NPDC019481</strain>
    </source>
</reference>
<gene>
    <name evidence="3" type="ORF">ACH47X_02030</name>
</gene>
<dbReference type="InterPro" id="IPR025159">
    <property type="entry name" value="AbiEi_N"/>
</dbReference>
<dbReference type="EMBL" id="JBIRYI010000001">
    <property type="protein sequence ID" value="MFI2485653.1"/>
    <property type="molecule type" value="Genomic_DNA"/>
</dbReference>
<proteinExistence type="predicted"/>
<keyword evidence="4" id="KW-1185">Reference proteome</keyword>
<dbReference type="Pfam" id="PF13338">
    <property type="entry name" value="AbiEi_4"/>
    <property type="match status" value="1"/>
</dbReference>
<organism evidence="3 4">
    <name type="scientific">Promicromonospora kroppenstedtii</name>
    <dbReference type="NCBI Taxonomy" id="440482"/>
    <lineage>
        <taxon>Bacteria</taxon>
        <taxon>Bacillati</taxon>
        <taxon>Actinomycetota</taxon>
        <taxon>Actinomycetes</taxon>
        <taxon>Micrococcales</taxon>
        <taxon>Promicromonosporaceae</taxon>
        <taxon>Promicromonospora</taxon>
    </lineage>
</organism>
<protein>
    <submittedName>
        <fullName evidence="3">Type IV toxin-antitoxin system AbiEi family antitoxin domain-containing protein</fullName>
    </submittedName>
</protein>
<evidence type="ECO:0000256" key="1">
    <source>
        <dbReference type="SAM" id="MobiDB-lite"/>
    </source>
</evidence>
<sequence>MPPKLPVPPSLLDLARRQAGLVSSEQCDAVGVGPSARRNLVARGGWRRLTRGVYDTGKAPSDLHLFDVDRLRAAWTALLANRRAIAVGACGLVLHGVQGLPRRIAPEATFAGGVARKSRDGITFRQYASELTTVEVQGRQVVEIVQALVQALPTLSREQAVACLDSALHQGLINAEDLTTIRRRLVNRRGSRRVLDWLPLADGRAESPPESHARLRLHDAGIAPDDLQRDFFDERGRFLGRADLAWHLGAGRWLIVEIDSREFHGADRQVRHDAVRQNGLAGEGQNIVLRFFPGHVTGGHLAGEVALVLRREGWQPGSALPPRPARYLSTAGQRGRRQRAQAK</sequence>
<feature type="compositionally biased region" description="Basic residues" evidence="1">
    <location>
        <begin position="334"/>
        <end position="343"/>
    </location>
</feature>
<feature type="domain" description="AbiEi antitoxin N-terminal" evidence="2">
    <location>
        <begin position="11"/>
        <end position="54"/>
    </location>
</feature>